<feature type="signal peptide" evidence="3">
    <location>
        <begin position="1"/>
        <end position="21"/>
    </location>
</feature>
<keyword evidence="6" id="KW-1185">Reference proteome</keyword>
<dbReference type="OrthoDB" id="9801695at2"/>
<organism evidence="5 6">
    <name type="scientific">Sphingomonas gei</name>
    <dbReference type="NCBI Taxonomy" id="1395960"/>
    <lineage>
        <taxon>Bacteria</taxon>
        <taxon>Pseudomonadati</taxon>
        <taxon>Pseudomonadota</taxon>
        <taxon>Alphaproteobacteria</taxon>
        <taxon>Sphingomonadales</taxon>
        <taxon>Sphingomonadaceae</taxon>
        <taxon>Sphingomonas</taxon>
    </lineage>
</organism>
<dbReference type="PANTHER" id="PTHR37423:SF2">
    <property type="entry name" value="MEMBRANE-BOUND LYTIC MUREIN TRANSGLYCOSYLASE C"/>
    <property type="match status" value="1"/>
</dbReference>
<dbReference type="AlphaFoldDB" id="A0A4S1XI87"/>
<dbReference type="PROSITE" id="PS51257">
    <property type="entry name" value="PROKAR_LIPOPROTEIN"/>
    <property type="match status" value="1"/>
</dbReference>
<gene>
    <name evidence="5" type="ORF">E5A73_01480</name>
</gene>
<feature type="domain" description="Transglycosylase SLT" evidence="4">
    <location>
        <begin position="31"/>
        <end position="142"/>
    </location>
</feature>
<evidence type="ECO:0000256" key="2">
    <source>
        <dbReference type="ARBA" id="ARBA00009387"/>
    </source>
</evidence>
<accession>A0A4S1XI87</accession>
<sequence>MGTLRSLALAASLVLACPAGAQTVSAWRPFSIEASQRFGVPVAWIERVMQAESGGRTRFGGRPIVSRAGAMGLMQLMPGTWAEMRAALGLGSDPFDPRDNILAGTAYLRRMYDRFGYPGLFAAYNAGPGRYAAYLAGRQSLPDETVGYLAAVTSGRPAVLAASIERRPTIFVSLGNLSGAGQTAPSRPDALFAVRRSDTRIP</sequence>
<evidence type="ECO:0000313" key="5">
    <source>
        <dbReference type="EMBL" id="TGX55828.1"/>
    </source>
</evidence>
<dbReference type="InterPro" id="IPR023346">
    <property type="entry name" value="Lysozyme-like_dom_sf"/>
</dbReference>
<feature type="chain" id="PRO_5020773301" evidence="3">
    <location>
        <begin position="22"/>
        <end position="202"/>
    </location>
</feature>
<name>A0A4S1XI87_9SPHN</name>
<dbReference type="SUPFAM" id="SSF53955">
    <property type="entry name" value="Lysozyme-like"/>
    <property type="match status" value="1"/>
</dbReference>
<dbReference type="RefSeq" id="WP_135962029.1">
    <property type="nucleotide sequence ID" value="NZ_SRXT01000001.1"/>
</dbReference>
<protein>
    <submittedName>
        <fullName evidence="5">Lytic transglycosylase domain-containing protein</fullName>
    </submittedName>
</protein>
<proteinExistence type="inferred from homology"/>
<evidence type="ECO:0000313" key="6">
    <source>
        <dbReference type="Proteomes" id="UP000306147"/>
    </source>
</evidence>
<keyword evidence="3" id="KW-0732">Signal</keyword>
<comment type="similarity">
    <text evidence="2">Belongs to the virb1 family.</text>
</comment>
<evidence type="ECO:0000256" key="1">
    <source>
        <dbReference type="ARBA" id="ARBA00007734"/>
    </source>
</evidence>
<evidence type="ECO:0000256" key="3">
    <source>
        <dbReference type="SAM" id="SignalP"/>
    </source>
</evidence>
<dbReference type="EMBL" id="SRXT01000001">
    <property type="protein sequence ID" value="TGX55828.1"/>
    <property type="molecule type" value="Genomic_DNA"/>
</dbReference>
<dbReference type="Pfam" id="PF01464">
    <property type="entry name" value="SLT"/>
    <property type="match status" value="1"/>
</dbReference>
<comment type="caution">
    <text evidence="5">The sequence shown here is derived from an EMBL/GenBank/DDBJ whole genome shotgun (WGS) entry which is preliminary data.</text>
</comment>
<dbReference type="Proteomes" id="UP000306147">
    <property type="component" value="Unassembled WGS sequence"/>
</dbReference>
<dbReference type="CDD" id="cd00254">
    <property type="entry name" value="LT-like"/>
    <property type="match status" value="1"/>
</dbReference>
<evidence type="ECO:0000259" key="4">
    <source>
        <dbReference type="Pfam" id="PF01464"/>
    </source>
</evidence>
<reference evidence="5 6" key="1">
    <citation type="submission" date="2019-04" db="EMBL/GenBank/DDBJ databases">
        <title>Sphingomonas psychrotolerans sp. nov., isolated from soil in the Tianshan Mountains, Xinjiang, China.</title>
        <authorList>
            <person name="Luo Y."/>
            <person name="Sheng H."/>
        </authorList>
    </citation>
    <scope>NUCLEOTIDE SEQUENCE [LARGE SCALE GENOMIC DNA]</scope>
    <source>
        <strain evidence="5 6">ZFGT-11</strain>
    </source>
</reference>
<comment type="similarity">
    <text evidence="1">Belongs to the transglycosylase Slt family.</text>
</comment>
<dbReference type="PANTHER" id="PTHR37423">
    <property type="entry name" value="SOLUBLE LYTIC MUREIN TRANSGLYCOSYLASE-RELATED"/>
    <property type="match status" value="1"/>
</dbReference>
<dbReference type="Gene3D" id="1.10.530.10">
    <property type="match status" value="1"/>
</dbReference>
<dbReference type="InterPro" id="IPR008258">
    <property type="entry name" value="Transglycosylase_SLT_dom_1"/>
</dbReference>